<dbReference type="OrthoDB" id="1001388at2759"/>
<sequence length="320" mass="36468">MSFCSSGSRIVLGWNVDVVDLNVVAITDQVVHTFIRFKADKKELFCSFVYAHNRYTHRRPLLDNLGLHKQLVCNRPWCVLGDFNSALNLEDKIEGSSVIDIAMQEFKECVDANELVDINRSGLQFTWTQKPRGLDGTLRKIDRIMANLGFLDSFAGAHAIFQPYRVSDHSPAIIHIPTTCKFKLRPFKFSNILVQNSRFKQQVQECWGTSVSGFHMCKVVSKLKALKKPFQRMLFREGNIHENVTKLRHELDVVQRALDLDPFNVDLREEEACYLNAFNEAILKEESPRINSTCNRPTGTVATNTIEPDPISLSSHELAN</sequence>
<evidence type="ECO:0000256" key="1">
    <source>
        <dbReference type="SAM" id="MobiDB-lite"/>
    </source>
</evidence>
<organism evidence="2 3">
    <name type="scientific">Artemisia annua</name>
    <name type="common">Sweet wormwood</name>
    <dbReference type="NCBI Taxonomy" id="35608"/>
    <lineage>
        <taxon>Eukaryota</taxon>
        <taxon>Viridiplantae</taxon>
        <taxon>Streptophyta</taxon>
        <taxon>Embryophyta</taxon>
        <taxon>Tracheophyta</taxon>
        <taxon>Spermatophyta</taxon>
        <taxon>Magnoliopsida</taxon>
        <taxon>eudicotyledons</taxon>
        <taxon>Gunneridae</taxon>
        <taxon>Pentapetalae</taxon>
        <taxon>asterids</taxon>
        <taxon>campanulids</taxon>
        <taxon>Asterales</taxon>
        <taxon>Asteraceae</taxon>
        <taxon>Asteroideae</taxon>
        <taxon>Anthemideae</taxon>
        <taxon>Artemisiinae</taxon>
        <taxon>Artemisia</taxon>
    </lineage>
</organism>
<dbReference type="PANTHER" id="PTHR33710:SF71">
    <property type="entry name" value="ENDONUCLEASE_EXONUCLEASE_PHOSPHATASE DOMAIN-CONTAINING PROTEIN"/>
    <property type="match status" value="1"/>
</dbReference>
<dbReference type="SUPFAM" id="SSF56219">
    <property type="entry name" value="DNase I-like"/>
    <property type="match status" value="1"/>
</dbReference>
<keyword evidence="2" id="KW-0695">RNA-directed DNA polymerase</keyword>
<dbReference type="AlphaFoldDB" id="A0A2U1KTH5"/>
<dbReference type="EMBL" id="PKPP01014119">
    <property type="protein sequence ID" value="PWA40039.1"/>
    <property type="molecule type" value="Genomic_DNA"/>
</dbReference>
<reference evidence="2 3" key="1">
    <citation type="journal article" date="2018" name="Mol. Plant">
        <title>The genome of Artemisia annua provides insight into the evolution of Asteraceae family and artemisinin biosynthesis.</title>
        <authorList>
            <person name="Shen Q."/>
            <person name="Zhang L."/>
            <person name="Liao Z."/>
            <person name="Wang S."/>
            <person name="Yan T."/>
            <person name="Shi P."/>
            <person name="Liu M."/>
            <person name="Fu X."/>
            <person name="Pan Q."/>
            <person name="Wang Y."/>
            <person name="Lv Z."/>
            <person name="Lu X."/>
            <person name="Zhang F."/>
            <person name="Jiang W."/>
            <person name="Ma Y."/>
            <person name="Chen M."/>
            <person name="Hao X."/>
            <person name="Li L."/>
            <person name="Tang Y."/>
            <person name="Lv G."/>
            <person name="Zhou Y."/>
            <person name="Sun X."/>
            <person name="Brodelius P.E."/>
            <person name="Rose J.K.C."/>
            <person name="Tang K."/>
        </authorList>
    </citation>
    <scope>NUCLEOTIDE SEQUENCE [LARGE SCALE GENOMIC DNA]</scope>
    <source>
        <strain evidence="3">cv. Huhao1</strain>
        <tissue evidence="2">Leaf</tissue>
    </source>
</reference>
<feature type="region of interest" description="Disordered" evidence="1">
    <location>
        <begin position="294"/>
        <end position="320"/>
    </location>
</feature>
<evidence type="ECO:0000313" key="2">
    <source>
        <dbReference type="EMBL" id="PWA40039.1"/>
    </source>
</evidence>
<name>A0A2U1KTH5_ARTAN</name>
<proteinExistence type="predicted"/>
<comment type="caution">
    <text evidence="2">The sequence shown here is derived from an EMBL/GenBank/DDBJ whole genome shotgun (WGS) entry which is preliminary data.</text>
</comment>
<dbReference type="Proteomes" id="UP000245207">
    <property type="component" value="Unassembled WGS sequence"/>
</dbReference>
<dbReference type="PANTHER" id="PTHR33710">
    <property type="entry name" value="BNAC02G09200D PROTEIN"/>
    <property type="match status" value="1"/>
</dbReference>
<dbReference type="InterPro" id="IPR036691">
    <property type="entry name" value="Endo/exonu/phosph_ase_sf"/>
</dbReference>
<accession>A0A2U1KTH5</accession>
<keyword evidence="3" id="KW-1185">Reference proteome</keyword>
<dbReference type="GO" id="GO:0003964">
    <property type="term" value="F:RNA-directed DNA polymerase activity"/>
    <property type="evidence" value="ECO:0007669"/>
    <property type="project" value="UniProtKB-KW"/>
</dbReference>
<dbReference type="Gene3D" id="3.60.10.10">
    <property type="entry name" value="Endonuclease/exonuclease/phosphatase"/>
    <property type="match status" value="1"/>
</dbReference>
<protein>
    <submittedName>
        <fullName evidence="2">RNA-directed DNA polymerase, eukaryota, Reverse transcriptase zinc-binding domain protein</fullName>
    </submittedName>
</protein>
<keyword evidence="2" id="KW-0808">Transferase</keyword>
<dbReference type="STRING" id="35608.A0A2U1KTH5"/>
<keyword evidence="2" id="KW-0548">Nucleotidyltransferase</keyword>
<gene>
    <name evidence="2" type="ORF">CTI12_AA565440</name>
</gene>
<evidence type="ECO:0000313" key="3">
    <source>
        <dbReference type="Proteomes" id="UP000245207"/>
    </source>
</evidence>